<dbReference type="GO" id="GO:0016020">
    <property type="term" value="C:membrane"/>
    <property type="evidence" value="ECO:0007669"/>
    <property type="project" value="TreeGrafter"/>
</dbReference>
<name>A0A9N9TNE6_PHYSR</name>
<dbReference type="SUPFAM" id="SSF46938">
    <property type="entry name" value="CRAL/TRIO N-terminal domain"/>
    <property type="match status" value="1"/>
</dbReference>
<dbReference type="OrthoDB" id="1434354at2759"/>
<evidence type="ECO:0000313" key="4">
    <source>
        <dbReference type="Proteomes" id="UP001153712"/>
    </source>
</evidence>
<keyword evidence="1" id="KW-1133">Transmembrane helix</keyword>
<dbReference type="InterPro" id="IPR001251">
    <property type="entry name" value="CRAL-TRIO_dom"/>
</dbReference>
<feature type="domain" description="CRAL-TRIO" evidence="2">
    <location>
        <begin position="219"/>
        <end position="323"/>
    </location>
</feature>
<proteinExistence type="predicted"/>
<keyword evidence="4" id="KW-1185">Reference proteome</keyword>
<evidence type="ECO:0000313" key="3">
    <source>
        <dbReference type="EMBL" id="CAG9861501.1"/>
    </source>
</evidence>
<protein>
    <recommendedName>
        <fullName evidence="2">CRAL-TRIO domain-containing protein</fullName>
    </recommendedName>
</protein>
<dbReference type="SUPFAM" id="SSF52087">
    <property type="entry name" value="CRAL/TRIO domain"/>
    <property type="match status" value="1"/>
</dbReference>
<dbReference type="Proteomes" id="UP001153712">
    <property type="component" value="Chromosome 4"/>
</dbReference>
<evidence type="ECO:0000256" key="1">
    <source>
        <dbReference type="SAM" id="Phobius"/>
    </source>
</evidence>
<evidence type="ECO:0000259" key="2">
    <source>
        <dbReference type="PROSITE" id="PS50191"/>
    </source>
</evidence>
<dbReference type="AlphaFoldDB" id="A0A9N9TNE6"/>
<gene>
    <name evidence="3" type="ORF">PHYEVI_LOCUS7840</name>
</gene>
<reference evidence="3" key="1">
    <citation type="submission" date="2022-01" db="EMBL/GenBank/DDBJ databases">
        <authorList>
            <person name="King R."/>
        </authorList>
    </citation>
    <scope>NUCLEOTIDE SEQUENCE</scope>
</reference>
<keyword evidence="1" id="KW-0472">Membrane</keyword>
<keyword evidence="1" id="KW-0812">Transmembrane</keyword>
<accession>A0A9N9TNE6</accession>
<dbReference type="CDD" id="cd00170">
    <property type="entry name" value="SEC14"/>
    <property type="match status" value="1"/>
</dbReference>
<dbReference type="EMBL" id="OU900097">
    <property type="protein sequence ID" value="CAG9861501.1"/>
    <property type="molecule type" value="Genomic_DNA"/>
</dbReference>
<dbReference type="PROSITE" id="PS50191">
    <property type="entry name" value="CRAL_TRIO"/>
    <property type="match status" value="1"/>
</dbReference>
<feature type="transmembrane region" description="Helical" evidence="1">
    <location>
        <begin position="31"/>
        <end position="50"/>
    </location>
</feature>
<dbReference type="PANTHER" id="PTHR10174">
    <property type="entry name" value="ALPHA-TOCOPHEROL TRANSFER PROTEIN-RELATED"/>
    <property type="match status" value="1"/>
</dbReference>
<dbReference type="PRINTS" id="PR00180">
    <property type="entry name" value="CRETINALDHBP"/>
</dbReference>
<dbReference type="SMART" id="SM00516">
    <property type="entry name" value="SEC14"/>
    <property type="match status" value="1"/>
</dbReference>
<sequence>MFINVCLKIARNMVSSKGAFCRRLHEHSTQILLVFVFVLVTFTFLSNTFGKVVVVEKTVVVQRYSGNMNEPAELVLPYKFTAEELIQEGRISRKDVEEVGTFVSNLNDKYVPAKLQDETICIFLLSCEHDVELTKKTIISYYLLKYQGPEIYDNRELNNTDIKLALNTIHMSSIPVRTENNDVYHYFNIHDSYYRNFDLVPIMKISYMLMDVSQEKNPPNGIIVVIDFKGFGLMHMSKIKMQAIKKYLTFLQEGFPMKLKTIHIINSVYFIDKILALVKVFIKNELMSMLHFHTPDLSQEKLFEIIPKKYLPSEYGGDLPSESELHRVTLEQFEKLETFWKIEEKIRKKALSE</sequence>
<dbReference type="GO" id="GO:1902936">
    <property type="term" value="F:phosphatidylinositol bisphosphate binding"/>
    <property type="evidence" value="ECO:0007669"/>
    <property type="project" value="TreeGrafter"/>
</dbReference>
<organism evidence="3 4">
    <name type="scientific">Phyllotreta striolata</name>
    <name type="common">Striped flea beetle</name>
    <name type="synonym">Crioceris striolata</name>
    <dbReference type="NCBI Taxonomy" id="444603"/>
    <lineage>
        <taxon>Eukaryota</taxon>
        <taxon>Metazoa</taxon>
        <taxon>Ecdysozoa</taxon>
        <taxon>Arthropoda</taxon>
        <taxon>Hexapoda</taxon>
        <taxon>Insecta</taxon>
        <taxon>Pterygota</taxon>
        <taxon>Neoptera</taxon>
        <taxon>Endopterygota</taxon>
        <taxon>Coleoptera</taxon>
        <taxon>Polyphaga</taxon>
        <taxon>Cucujiformia</taxon>
        <taxon>Chrysomeloidea</taxon>
        <taxon>Chrysomelidae</taxon>
        <taxon>Galerucinae</taxon>
        <taxon>Alticini</taxon>
        <taxon>Phyllotreta</taxon>
    </lineage>
</organism>
<dbReference type="InterPro" id="IPR036273">
    <property type="entry name" value="CRAL/TRIO_N_dom_sf"/>
</dbReference>
<dbReference type="InterPro" id="IPR036865">
    <property type="entry name" value="CRAL-TRIO_dom_sf"/>
</dbReference>
<dbReference type="Pfam" id="PF00650">
    <property type="entry name" value="CRAL_TRIO"/>
    <property type="match status" value="1"/>
</dbReference>
<dbReference type="PANTHER" id="PTHR10174:SF213">
    <property type="entry name" value="CRAL-TRIO DOMAIN-CONTAINING PROTEIN"/>
    <property type="match status" value="1"/>
</dbReference>
<dbReference type="Gene3D" id="3.40.525.10">
    <property type="entry name" value="CRAL-TRIO lipid binding domain"/>
    <property type="match status" value="1"/>
</dbReference>